<dbReference type="Proteomes" id="UP000186857">
    <property type="component" value="Unassembled WGS sequence"/>
</dbReference>
<dbReference type="InterPro" id="IPR050330">
    <property type="entry name" value="Bact_OuterMem_StrucFunc"/>
</dbReference>
<keyword evidence="2 4" id="KW-0472">Membrane</keyword>
<keyword evidence="3" id="KW-0998">Cell outer membrane</keyword>
<dbReference type="InterPro" id="IPR036737">
    <property type="entry name" value="OmpA-like_sf"/>
</dbReference>
<dbReference type="AlphaFoldDB" id="A0A1Q8VAY5"/>
<evidence type="ECO:0000256" key="3">
    <source>
        <dbReference type="ARBA" id="ARBA00023237"/>
    </source>
</evidence>
<dbReference type="CDD" id="cd07185">
    <property type="entry name" value="OmpA_C-like"/>
    <property type="match status" value="1"/>
</dbReference>
<comment type="caution">
    <text evidence="6">The sequence shown here is derived from an EMBL/GenBank/DDBJ whole genome shotgun (WGS) entry which is preliminary data.</text>
</comment>
<dbReference type="Pfam" id="PF00691">
    <property type="entry name" value="OmpA"/>
    <property type="match status" value="1"/>
</dbReference>
<dbReference type="EMBL" id="MSKJ01000008">
    <property type="protein sequence ID" value="OLO45257.1"/>
    <property type="molecule type" value="Genomic_DNA"/>
</dbReference>
<dbReference type="GO" id="GO:0009279">
    <property type="term" value="C:cell outer membrane"/>
    <property type="evidence" value="ECO:0007669"/>
    <property type="project" value="UniProtKB-SubCell"/>
</dbReference>
<evidence type="ECO:0000256" key="4">
    <source>
        <dbReference type="PROSITE-ProRule" id="PRU00473"/>
    </source>
</evidence>
<dbReference type="InterPro" id="IPR006664">
    <property type="entry name" value="OMP_bac"/>
</dbReference>
<dbReference type="SUPFAM" id="SSF103088">
    <property type="entry name" value="OmpA-like"/>
    <property type="match status" value="1"/>
</dbReference>
<proteinExistence type="predicted"/>
<name>A0A1Q8VAY5_9ACTO</name>
<comment type="subcellular location">
    <subcellularLocation>
        <location evidence="1">Cell outer membrane</location>
    </subcellularLocation>
</comment>
<evidence type="ECO:0000259" key="5">
    <source>
        <dbReference type="PROSITE" id="PS51123"/>
    </source>
</evidence>
<evidence type="ECO:0000313" key="7">
    <source>
        <dbReference type="Proteomes" id="UP000186857"/>
    </source>
</evidence>
<dbReference type="PANTHER" id="PTHR30329">
    <property type="entry name" value="STATOR ELEMENT OF FLAGELLAR MOTOR COMPLEX"/>
    <property type="match status" value="1"/>
</dbReference>
<protein>
    <recommendedName>
        <fullName evidence="5">OmpA-like domain-containing protein</fullName>
    </recommendedName>
</protein>
<dbReference type="PROSITE" id="PS51123">
    <property type="entry name" value="OMPA_2"/>
    <property type="match status" value="1"/>
</dbReference>
<feature type="domain" description="OmpA-like" evidence="5">
    <location>
        <begin position="19"/>
        <end position="131"/>
    </location>
</feature>
<dbReference type="PRINTS" id="PR01021">
    <property type="entry name" value="OMPADOMAIN"/>
</dbReference>
<gene>
    <name evidence="6" type="ORF">BKH29_04175</name>
</gene>
<dbReference type="Gene3D" id="3.30.1330.60">
    <property type="entry name" value="OmpA-like domain"/>
    <property type="match status" value="1"/>
</dbReference>
<organism evidence="6 7">
    <name type="scientific">Actinomyces oris</name>
    <dbReference type="NCBI Taxonomy" id="544580"/>
    <lineage>
        <taxon>Bacteria</taxon>
        <taxon>Bacillati</taxon>
        <taxon>Actinomycetota</taxon>
        <taxon>Actinomycetes</taxon>
        <taxon>Actinomycetales</taxon>
        <taxon>Actinomycetaceae</taxon>
        <taxon>Actinomyces</taxon>
    </lineage>
</organism>
<dbReference type="InterPro" id="IPR006665">
    <property type="entry name" value="OmpA-like"/>
</dbReference>
<evidence type="ECO:0000313" key="6">
    <source>
        <dbReference type="EMBL" id="OLO45257.1"/>
    </source>
</evidence>
<evidence type="ECO:0000256" key="2">
    <source>
        <dbReference type="ARBA" id="ARBA00023136"/>
    </source>
</evidence>
<evidence type="ECO:0000256" key="1">
    <source>
        <dbReference type="ARBA" id="ARBA00004442"/>
    </source>
</evidence>
<sequence>MMPIEAPTLPDLQCVPNGDGSCTATLDSDTLFDTGKATLTAEAMTIVDQLAKTVRSQSAYVQLVGHADGQGDHASNQMLSEHRANSIKQALIERGIADTAISTCGVGDTGAAPQQDDQSFRRVDALIAKSKPSSCPAR</sequence>
<reference evidence="6 7" key="1">
    <citation type="submission" date="2016-12" db="EMBL/GenBank/DDBJ databases">
        <title>Genomic Comparison of strains in the 'Actinomyces naeslundii' Group.</title>
        <authorList>
            <person name="Mughal S.R."/>
            <person name="Do T."/>
            <person name="Gilbert S.C."/>
            <person name="Witherden E.A."/>
            <person name="Didelot X."/>
            <person name="Beighton D."/>
        </authorList>
    </citation>
    <scope>NUCLEOTIDE SEQUENCE [LARGE SCALE GENOMIC DNA]</scope>
    <source>
        <strain evidence="6 7">CCUG 33920</strain>
    </source>
</reference>
<dbReference type="PANTHER" id="PTHR30329:SF21">
    <property type="entry name" value="LIPOPROTEIN YIAD-RELATED"/>
    <property type="match status" value="1"/>
</dbReference>
<accession>A0A1Q8VAY5</accession>